<name>A0A265NAJ5_9BACI</name>
<gene>
    <name evidence="2" type="ORF">CIL03_11140</name>
</gene>
<evidence type="ECO:0000313" key="2">
    <source>
        <dbReference type="EMBL" id="OZU88831.1"/>
    </source>
</evidence>
<comment type="caution">
    <text evidence="2">The sequence shown here is derived from an EMBL/GenBank/DDBJ whole genome shotgun (WGS) entry which is preliminary data.</text>
</comment>
<dbReference type="OrthoDB" id="2705207at2"/>
<proteinExistence type="predicted"/>
<keyword evidence="3" id="KW-1185">Reference proteome</keyword>
<dbReference type="Proteomes" id="UP000216498">
    <property type="component" value="Unassembled WGS sequence"/>
</dbReference>
<sequence length="84" mass="9675">MTKEMMEDLLHAITLLLEDLKDVQIKSHQIDELYTLLENKANNVELDINGLEQNVKNLDNQLAILMECHQEKGTNNLIVQSIMN</sequence>
<keyword evidence="1" id="KW-0175">Coiled coil</keyword>
<protein>
    <submittedName>
        <fullName evidence="2">Uncharacterized protein</fullName>
    </submittedName>
</protein>
<accession>A0A265NAJ5</accession>
<feature type="coiled-coil region" evidence="1">
    <location>
        <begin position="34"/>
        <end position="68"/>
    </location>
</feature>
<dbReference type="AlphaFoldDB" id="A0A265NAJ5"/>
<dbReference type="EMBL" id="NPMS01000004">
    <property type="protein sequence ID" value="OZU88831.1"/>
    <property type="molecule type" value="Genomic_DNA"/>
</dbReference>
<reference evidence="2 3" key="1">
    <citation type="submission" date="2017-08" db="EMBL/GenBank/DDBJ databases">
        <title>Virgibacillus indicus sp. nov. and Virgibacillus profoundi sp. nov, two moderately halophilic bacteria isolated from marine sediment by using the Microfluidic Streak Plate.</title>
        <authorList>
            <person name="Xu B."/>
            <person name="Hu B."/>
            <person name="Wang J."/>
            <person name="Zhu Y."/>
            <person name="Huang L."/>
            <person name="Du W."/>
            <person name="Huang Y."/>
        </authorList>
    </citation>
    <scope>NUCLEOTIDE SEQUENCE [LARGE SCALE GENOMIC DNA]</scope>
    <source>
        <strain evidence="2 3">IO3-P2-C2</strain>
    </source>
</reference>
<evidence type="ECO:0000256" key="1">
    <source>
        <dbReference type="SAM" id="Coils"/>
    </source>
</evidence>
<evidence type="ECO:0000313" key="3">
    <source>
        <dbReference type="Proteomes" id="UP000216498"/>
    </source>
</evidence>
<dbReference type="RefSeq" id="WP_094885923.1">
    <property type="nucleotide sequence ID" value="NZ_NPMS01000004.1"/>
</dbReference>
<organism evidence="2 3">
    <name type="scientific">Virgibacillus indicus</name>
    <dbReference type="NCBI Taxonomy" id="2024554"/>
    <lineage>
        <taxon>Bacteria</taxon>
        <taxon>Bacillati</taxon>
        <taxon>Bacillota</taxon>
        <taxon>Bacilli</taxon>
        <taxon>Bacillales</taxon>
        <taxon>Bacillaceae</taxon>
        <taxon>Virgibacillus</taxon>
    </lineage>
</organism>